<protein>
    <submittedName>
        <fullName evidence="1">Uncharacterized protein</fullName>
    </submittedName>
</protein>
<dbReference type="EMBL" id="VSRR010000117">
    <property type="protein sequence ID" value="MPC10424.1"/>
    <property type="molecule type" value="Genomic_DNA"/>
</dbReference>
<gene>
    <name evidence="1" type="ORF">E2C01_003061</name>
</gene>
<proteinExistence type="predicted"/>
<keyword evidence="2" id="KW-1185">Reference proteome</keyword>
<sequence length="72" mass="8304">MLLAERSEPRWLTTLCPAPQIRQQTYHLGSSVELIPCSSNKNPSAVKNCFRSVSQDMSNVRFMRRCCRVVFQ</sequence>
<name>A0A5B7CP64_PORTR</name>
<comment type="caution">
    <text evidence="1">The sequence shown here is derived from an EMBL/GenBank/DDBJ whole genome shotgun (WGS) entry which is preliminary data.</text>
</comment>
<evidence type="ECO:0000313" key="2">
    <source>
        <dbReference type="Proteomes" id="UP000324222"/>
    </source>
</evidence>
<accession>A0A5B7CP64</accession>
<dbReference type="Proteomes" id="UP000324222">
    <property type="component" value="Unassembled WGS sequence"/>
</dbReference>
<dbReference type="AlphaFoldDB" id="A0A5B7CP64"/>
<organism evidence="1 2">
    <name type="scientific">Portunus trituberculatus</name>
    <name type="common">Swimming crab</name>
    <name type="synonym">Neptunus trituberculatus</name>
    <dbReference type="NCBI Taxonomy" id="210409"/>
    <lineage>
        <taxon>Eukaryota</taxon>
        <taxon>Metazoa</taxon>
        <taxon>Ecdysozoa</taxon>
        <taxon>Arthropoda</taxon>
        <taxon>Crustacea</taxon>
        <taxon>Multicrustacea</taxon>
        <taxon>Malacostraca</taxon>
        <taxon>Eumalacostraca</taxon>
        <taxon>Eucarida</taxon>
        <taxon>Decapoda</taxon>
        <taxon>Pleocyemata</taxon>
        <taxon>Brachyura</taxon>
        <taxon>Eubrachyura</taxon>
        <taxon>Portunoidea</taxon>
        <taxon>Portunidae</taxon>
        <taxon>Portuninae</taxon>
        <taxon>Portunus</taxon>
    </lineage>
</organism>
<reference evidence="1 2" key="1">
    <citation type="submission" date="2019-05" db="EMBL/GenBank/DDBJ databases">
        <title>Another draft genome of Portunus trituberculatus and its Hox gene families provides insights of decapod evolution.</title>
        <authorList>
            <person name="Jeong J.-H."/>
            <person name="Song I."/>
            <person name="Kim S."/>
            <person name="Choi T."/>
            <person name="Kim D."/>
            <person name="Ryu S."/>
            <person name="Kim W."/>
        </authorList>
    </citation>
    <scope>NUCLEOTIDE SEQUENCE [LARGE SCALE GENOMIC DNA]</scope>
    <source>
        <tissue evidence="1">Muscle</tissue>
    </source>
</reference>
<evidence type="ECO:0000313" key="1">
    <source>
        <dbReference type="EMBL" id="MPC10424.1"/>
    </source>
</evidence>